<accession>A0ABD1ZRY1</accession>
<keyword evidence="6" id="KW-0229">DNA integration</keyword>
<evidence type="ECO:0000256" key="4">
    <source>
        <dbReference type="ARBA" id="ARBA00022801"/>
    </source>
</evidence>
<keyword evidence="1" id="KW-0540">Nuclease</keyword>
<dbReference type="Pfam" id="PF25597">
    <property type="entry name" value="SH3_retrovirus"/>
    <property type="match status" value="1"/>
</dbReference>
<evidence type="ECO:0000256" key="2">
    <source>
        <dbReference type="ARBA" id="ARBA00022723"/>
    </source>
</evidence>
<evidence type="ECO:0000256" key="10">
    <source>
        <dbReference type="SAM" id="MobiDB-lite"/>
    </source>
</evidence>
<keyword evidence="2" id="KW-0479">Metal-binding</keyword>
<reference evidence="12 13" key="1">
    <citation type="submission" date="2024-09" db="EMBL/GenBank/DDBJ databases">
        <title>Chromosome-scale assembly of Riccia fluitans.</title>
        <authorList>
            <person name="Paukszto L."/>
            <person name="Sawicki J."/>
            <person name="Karawczyk K."/>
            <person name="Piernik-Szablinska J."/>
            <person name="Szczecinska M."/>
            <person name="Mazdziarz M."/>
        </authorList>
    </citation>
    <scope>NUCLEOTIDE SEQUENCE [LARGE SCALE GENOMIC DNA]</scope>
    <source>
        <strain evidence="12">Rf_01</strain>
        <tissue evidence="12">Aerial parts of the thallus</tissue>
    </source>
</reference>
<dbReference type="EMBL" id="JBHFFA010000001">
    <property type="protein sequence ID" value="KAL2653645.1"/>
    <property type="molecule type" value="Genomic_DNA"/>
</dbReference>
<proteinExistence type="predicted"/>
<dbReference type="GO" id="GO:0006310">
    <property type="term" value="P:DNA recombination"/>
    <property type="evidence" value="ECO:0007669"/>
    <property type="project" value="UniProtKB-KW"/>
</dbReference>
<keyword evidence="5" id="KW-0460">Magnesium</keyword>
<evidence type="ECO:0000256" key="3">
    <source>
        <dbReference type="ARBA" id="ARBA00022759"/>
    </source>
</evidence>
<organism evidence="12 13">
    <name type="scientific">Riccia fluitans</name>
    <dbReference type="NCBI Taxonomy" id="41844"/>
    <lineage>
        <taxon>Eukaryota</taxon>
        <taxon>Viridiplantae</taxon>
        <taxon>Streptophyta</taxon>
        <taxon>Embryophyta</taxon>
        <taxon>Marchantiophyta</taxon>
        <taxon>Marchantiopsida</taxon>
        <taxon>Marchantiidae</taxon>
        <taxon>Marchantiales</taxon>
        <taxon>Ricciaceae</taxon>
        <taxon>Riccia</taxon>
    </lineage>
</organism>
<name>A0ABD1ZRY1_9MARC</name>
<gene>
    <name evidence="12" type="ORF">R1flu_021773</name>
</gene>
<keyword evidence="8" id="KW-0808">Transferase</keyword>
<dbReference type="InterPro" id="IPR039537">
    <property type="entry name" value="Retrotran_Ty1/copia-like"/>
</dbReference>
<evidence type="ECO:0000313" key="13">
    <source>
        <dbReference type="Proteomes" id="UP001605036"/>
    </source>
</evidence>
<evidence type="ECO:0000256" key="5">
    <source>
        <dbReference type="ARBA" id="ARBA00022842"/>
    </source>
</evidence>
<dbReference type="Proteomes" id="UP001605036">
    <property type="component" value="Unassembled WGS sequence"/>
</dbReference>
<evidence type="ECO:0000256" key="8">
    <source>
        <dbReference type="ARBA" id="ARBA00022932"/>
    </source>
</evidence>
<feature type="domain" description="Integrase catalytic" evidence="11">
    <location>
        <begin position="51"/>
        <end position="143"/>
    </location>
</feature>
<dbReference type="PANTHER" id="PTHR42648:SF11">
    <property type="entry name" value="TRANSPOSON TY4-P GAG-POL POLYPROTEIN"/>
    <property type="match status" value="1"/>
</dbReference>
<dbReference type="GO" id="GO:0015074">
    <property type="term" value="P:DNA integration"/>
    <property type="evidence" value="ECO:0007669"/>
    <property type="project" value="UniProtKB-KW"/>
</dbReference>
<dbReference type="SUPFAM" id="SSF53098">
    <property type="entry name" value="Ribonuclease H-like"/>
    <property type="match status" value="1"/>
</dbReference>
<keyword evidence="7" id="KW-0695">RNA-directed DNA polymerase</keyword>
<dbReference type="PROSITE" id="PS50994">
    <property type="entry name" value="INTEGRASE"/>
    <property type="match status" value="1"/>
</dbReference>
<feature type="region of interest" description="Disordered" evidence="10">
    <location>
        <begin position="211"/>
        <end position="232"/>
    </location>
</feature>
<dbReference type="InterPro" id="IPR036397">
    <property type="entry name" value="RNaseH_sf"/>
</dbReference>
<evidence type="ECO:0000256" key="9">
    <source>
        <dbReference type="ARBA" id="ARBA00023172"/>
    </source>
</evidence>
<comment type="caution">
    <text evidence="12">The sequence shown here is derived from an EMBL/GenBank/DDBJ whole genome shotgun (WGS) entry which is preliminary data.</text>
</comment>
<protein>
    <recommendedName>
        <fullName evidence="11">Integrase catalytic domain-containing protein</fullName>
    </recommendedName>
</protein>
<feature type="region of interest" description="Disordered" evidence="10">
    <location>
        <begin position="258"/>
        <end position="297"/>
    </location>
</feature>
<keyword evidence="9" id="KW-0233">DNA recombination</keyword>
<dbReference type="InterPro" id="IPR057670">
    <property type="entry name" value="SH3_retrovirus"/>
</dbReference>
<dbReference type="GO" id="GO:0004519">
    <property type="term" value="F:endonuclease activity"/>
    <property type="evidence" value="ECO:0007669"/>
    <property type="project" value="UniProtKB-KW"/>
</dbReference>
<dbReference type="InterPro" id="IPR012337">
    <property type="entry name" value="RNaseH-like_sf"/>
</dbReference>
<keyword evidence="13" id="KW-1185">Reference proteome</keyword>
<keyword evidence="8" id="KW-0239">DNA-directed DNA polymerase</keyword>
<evidence type="ECO:0000256" key="7">
    <source>
        <dbReference type="ARBA" id="ARBA00022918"/>
    </source>
</evidence>
<evidence type="ECO:0000259" key="11">
    <source>
        <dbReference type="PROSITE" id="PS50994"/>
    </source>
</evidence>
<dbReference type="PANTHER" id="PTHR42648">
    <property type="entry name" value="TRANSPOSASE, PUTATIVE-RELATED"/>
    <property type="match status" value="1"/>
</dbReference>
<evidence type="ECO:0000256" key="6">
    <source>
        <dbReference type="ARBA" id="ARBA00022908"/>
    </source>
</evidence>
<evidence type="ECO:0000256" key="1">
    <source>
        <dbReference type="ARBA" id="ARBA00022722"/>
    </source>
</evidence>
<keyword evidence="3" id="KW-0255">Endonuclease</keyword>
<keyword evidence="4" id="KW-0378">Hydrolase</keyword>
<sequence>MSEKGMEVLRKQDLLFGLKSSKLEFFEHCVFGKHKRSAFGVGIHRSTEVLEYAHSDMWGEFEMYCEQEGITRHLTTFYTPEQNGVVERLNRTLLEQARSMLSHSSLPPKFWAEAINTAAYLVNLSPCSAIQLKTPFELWHKWVPDYSKLRVFGCIAYAHTPRENRTKLNPKAKKCYFLGYQQGVKGYRLWDPIDCKLIVNRDVSFNEARSLKEGEKAQAPNTDKGESQPSGVEGEIIHDINHDTPQGDLPTIVEDVFEPEEHVEEQEGVGRPVGRPPNDDQPESLVRQSSCVKGAPQSRVVCGNAEGNEIS</sequence>
<evidence type="ECO:0000313" key="12">
    <source>
        <dbReference type="EMBL" id="KAL2653645.1"/>
    </source>
</evidence>
<feature type="compositionally biased region" description="Acidic residues" evidence="10">
    <location>
        <begin position="258"/>
        <end position="267"/>
    </location>
</feature>
<keyword evidence="8" id="KW-0548">Nucleotidyltransferase</keyword>
<dbReference type="Gene3D" id="3.30.420.10">
    <property type="entry name" value="Ribonuclease H-like superfamily/Ribonuclease H"/>
    <property type="match status" value="1"/>
</dbReference>
<dbReference type="GO" id="GO:0003887">
    <property type="term" value="F:DNA-directed DNA polymerase activity"/>
    <property type="evidence" value="ECO:0007669"/>
    <property type="project" value="UniProtKB-KW"/>
</dbReference>
<dbReference type="InterPro" id="IPR001584">
    <property type="entry name" value="Integrase_cat-core"/>
</dbReference>
<dbReference type="GO" id="GO:0003964">
    <property type="term" value="F:RNA-directed DNA polymerase activity"/>
    <property type="evidence" value="ECO:0007669"/>
    <property type="project" value="UniProtKB-KW"/>
</dbReference>
<dbReference type="AlphaFoldDB" id="A0ABD1ZRY1"/>
<dbReference type="GO" id="GO:0016787">
    <property type="term" value="F:hydrolase activity"/>
    <property type="evidence" value="ECO:0007669"/>
    <property type="project" value="UniProtKB-KW"/>
</dbReference>
<dbReference type="GO" id="GO:0046872">
    <property type="term" value="F:metal ion binding"/>
    <property type="evidence" value="ECO:0007669"/>
    <property type="project" value="UniProtKB-KW"/>
</dbReference>